<dbReference type="GO" id="GO:0016758">
    <property type="term" value="F:hexosyltransferase activity"/>
    <property type="evidence" value="ECO:0007669"/>
    <property type="project" value="TreeGrafter"/>
</dbReference>
<reference evidence="2 3" key="1">
    <citation type="journal article" date="2010" name="Nature">
        <title>The Ectocarpus genome and the independent evolution of multicellularity in brown algae.</title>
        <authorList>
            <person name="Cock J.M."/>
            <person name="Sterck L."/>
            <person name="Rouze P."/>
            <person name="Scornet D."/>
            <person name="Allen A.E."/>
            <person name="Amoutzias G."/>
            <person name="Anthouard V."/>
            <person name="Artiguenave F."/>
            <person name="Aury J.M."/>
            <person name="Badger J.H."/>
            <person name="Beszteri B."/>
            <person name="Billiau K."/>
            <person name="Bonnet E."/>
            <person name="Bothwell J.H."/>
            <person name="Bowler C."/>
            <person name="Boyen C."/>
            <person name="Brownlee C."/>
            <person name="Carrano C.J."/>
            <person name="Charrier B."/>
            <person name="Cho G.Y."/>
            <person name="Coelho S.M."/>
            <person name="Collen J."/>
            <person name="Corre E."/>
            <person name="Da Silva C."/>
            <person name="Delage L."/>
            <person name="Delaroque N."/>
            <person name="Dittami S.M."/>
            <person name="Doulbeau S."/>
            <person name="Elias M."/>
            <person name="Farnham G."/>
            <person name="Gachon C.M."/>
            <person name="Gschloessl B."/>
            <person name="Heesch S."/>
            <person name="Jabbari K."/>
            <person name="Jubin C."/>
            <person name="Kawai H."/>
            <person name="Kimura K."/>
            <person name="Kloareg B."/>
            <person name="Kupper F.C."/>
            <person name="Lang D."/>
            <person name="Le Bail A."/>
            <person name="Leblanc C."/>
            <person name="Lerouge P."/>
            <person name="Lohr M."/>
            <person name="Lopez P.J."/>
            <person name="Martens C."/>
            <person name="Maumus F."/>
            <person name="Michel G."/>
            <person name="Miranda-Saavedra D."/>
            <person name="Morales J."/>
            <person name="Moreau H."/>
            <person name="Motomura T."/>
            <person name="Nagasato C."/>
            <person name="Napoli C.A."/>
            <person name="Nelson D.R."/>
            <person name="Nyvall-Collen P."/>
            <person name="Peters A.F."/>
            <person name="Pommier C."/>
            <person name="Potin P."/>
            <person name="Poulain J."/>
            <person name="Quesneville H."/>
            <person name="Read B."/>
            <person name="Rensing S.A."/>
            <person name="Ritter A."/>
            <person name="Rousvoal S."/>
            <person name="Samanta M."/>
            <person name="Samson G."/>
            <person name="Schroeder D.C."/>
            <person name="Segurens B."/>
            <person name="Strittmatter M."/>
            <person name="Tonon T."/>
            <person name="Tregear J.W."/>
            <person name="Valentin K."/>
            <person name="von Dassow P."/>
            <person name="Yamagishi T."/>
            <person name="Van de Peer Y."/>
            <person name="Wincker P."/>
        </authorList>
    </citation>
    <scope>NUCLEOTIDE SEQUENCE [LARGE SCALE GENOMIC DNA]</scope>
    <source>
        <strain evidence="3">Ec32 / CCAP1310/4</strain>
    </source>
</reference>
<evidence type="ECO:0000313" key="2">
    <source>
        <dbReference type="EMBL" id="CBJ33690.1"/>
    </source>
</evidence>
<dbReference type="Gene3D" id="3.40.50.2000">
    <property type="entry name" value="Glycogen Phosphorylase B"/>
    <property type="match status" value="1"/>
</dbReference>
<proteinExistence type="predicted"/>
<dbReference type="InterPro" id="IPR050194">
    <property type="entry name" value="Glycosyltransferase_grp1"/>
</dbReference>
<evidence type="ECO:0000259" key="1">
    <source>
        <dbReference type="Pfam" id="PF13439"/>
    </source>
</evidence>
<dbReference type="AlphaFoldDB" id="D7G4E4"/>
<gene>
    <name evidence="2" type="ORF">Esi_0558_0005</name>
</gene>
<feature type="domain" description="Glycosyltransferase subfamily 4-like N-terminal" evidence="1">
    <location>
        <begin position="14"/>
        <end position="174"/>
    </location>
</feature>
<dbReference type="PANTHER" id="PTHR45947:SF3">
    <property type="entry name" value="SULFOQUINOVOSYL TRANSFERASE SQD2"/>
    <property type="match status" value="1"/>
</dbReference>
<dbReference type="InterPro" id="IPR028098">
    <property type="entry name" value="Glyco_trans_4-like_N"/>
</dbReference>
<dbReference type="PANTHER" id="PTHR45947">
    <property type="entry name" value="SULFOQUINOVOSYL TRANSFERASE SQD2"/>
    <property type="match status" value="1"/>
</dbReference>
<accession>D7G4E4</accession>
<evidence type="ECO:0000313" key="3">
    <source>
        <dbReference type="Proteomes" id="UP000002630"/>
    </source>
</evidence>
<dbReference type="OrthoDB" id="443318at2759"/>
<keyword evidence="3" id="KW-1185">Reference proteome</keyword>
<name>D7G4E4_ECTSI</name>
<organism evidence="2 3">
    <name type="scientific">Ectocarpus siliculosus</name>
    <name type="common">Brown alga</name>
    <name type="synonym">Conferva siliculosa</name>
    <dbReference type="NCBI Taxonomy" id="2880"/>
    <lineage>
        <taxon>Eukaryota</taxon>
        <taxon>Sar</taxon>
        <taxon>Stramenopiles</taxon>
        <taxon>Ochrophyta</taxon>
        <taxon>PX clade</taxon>
        <taxon>Phaeophyceae</taxon>
        <taxon>Ectocarpales</taxon>
        <taxon>Ectocarpaceae</taxon>
        <taxon>Ectocarpus</taxon>
    </lineage>
</organism>
<protein>
    <submittedName>
        <fullName evidence="2">SqdX</fullName>
    </submittedName>
</protein>
<sequence length="210" mass="22927">MKIALYSHSIPPAVDGVSRRMSSLLQQLVKQGHEILVFTLEKHPQLEPAADAASKPIRFFTLDSSFLAVYPTKRLAMPTLTNMNLICNTIRLERPDVLHCTLDCISAFFILAAKFYHVPVVGSVHTDVQELLAELNVAPIAGSLITFKEGVESRLLDSCATTSPSFKAKLAGRGVVCDHIIKTGVKVGQFRPDVRFGPEKGPEATTDAVE</sequence>
<dbReference type="Proteomes" id="UP000002630">
    <property type="component" value="Unassembled WGS sequence"/>
</dbReference>
<dbReference type="Pfam" id="PF13439">
    <property type="entry name" value="Glyco_transf_4"/>
    <property type="match status" value="1"/>
</dbReference>
<dbReference type="SUPFAM" id="SSF53756">
    <property type="entry name" value="UDP-Glycosyltransferase/glycogen phosphorylase"/>
    <property type="match status" value="1"/>
</dbReference>
<dbReference type="EMBL" id="FN649760">
    <property type="protein sequence ID" value="CBJ33690.1"/>
    <property type="molecule type" value="Genomic_DNA"/>
</dbReference>
<dbReference type="InParanoid" id="D7G4E4"/>